<dbReference type="Gene3D" id="1.25.40.10">
    <property type="entry name" value="Tetratricopeptide repeat domain"/>
    <property type="match status" value="5"/>
</dbReference>
<dbReference type="InterPro" id="IPR046960">
    <property type="entry name" value="PPR_At4g14850-like_plant"/>
</dbReference>
<dbReference type="EMBL" id="JABCRI010000004">
    <property type="protein sequence ID" value="KAF8406993.1"/>
    <property type="molecule type" value="Genomic_DNA"/>
</dbReference>
<dbReference type="Pfam" id="PF13041">
    <property type="entry name" value="PPR_2"/>
    <property type="match status" value="4"/>
</dbReference>
<dbReference type="InterPro" id="IPR011990">
    <property type="entry name" value="TPR-like_helical_dom_sf"/>
</dbReference>
<protein>
    <submittedName>
        <fullName evidence="4">Uncharacterized protein</fullName>
    </submittedName>
</protein>
<feature type="repeat" description="PPR" evidence="3">
    <location>
        <begin position="355"/>
        <end position="385"/>
    </location>
</feature>
<dbReference type="OrthoDB" id="185373at2759"/>
<dbReference type="GO" id="GO:0003723">
    <property type="term" value="F:RNA binding"/>
    <property type="evidence" value="ECO:0007669"/>
    <property type="project" value="InterPro"/>
</dbReference>
<comment type="similarity">
    <text evidence="1">Belongs to the PPR family. PCMP-H subfamily.</text>
</comment>
<dbReference type="PANTHER" id="PTHR47926">
    <property type="entry name" value="PENTATRICOPEPTIDE REPEAT-CONTAINING PROTEIN"/>
    <property type="match status" value="1"/>
</dbReference>
<evidence type="ECO:0000256" key="3">
    <source>
        <dbReference type="PROSITE-ProRule" id="PRU00708"/>
    </source>
</evidence>
<feature type="repeat" description="PPR" evidence="3">
    <location>
        <begin position="487"/>
        <end position="521"/>
    </location>
</feature>
<feature type="repeat" description="PPR" evidence="3">
    <location>
        <begin position="83"/>
        <end position="117"/>
    </location>
</feature>
<dbReference type="InterPro" id="IPR002885">
    <property type="entry name" value="PPR_rpt"/>
</dbReference>
<dbReference type="FunFam" id="1.25.40.10:FF:000470">
    <property type="entry name" value="Pentatricopeptide repeat-containing protein At5g66520"/>
    <property type="match status" value="1"/>
</dbReference>
<dbReference type="Pfam" id="PF20431">
    <property type="entry name" value="E_motif"/>
    <property type="match status" value="1"/>
</dbReference>
<evidence type="ECO:0000313" key="4">
    <source>
        <dbReference type="EMBL" id="KAF8406993.1"/>
    </source>
</evidence>
<dbReference type="GO" id="GO:0009451">
    <property type="term" value="P:RNA modification"/>
    <property type="evidence" value="ECO:0007669"/>
    <property type="project" value="InterPro"/>
</dbReference>
<keyword evidence="5" id="KW-1185">Reference proteome</keyword>
<dbReference type="PANTHER" id="PTHR47926:SF422">
    <property type="entry name" value="PENTACOTRIPEPTIDE-REPEAT REGION OF PRORP DOMAIN-CONTAINING PROTEIN"/>
    <property type="match status" value="1"/>
</dbReference>
<dbReference type="FunFam" id="1.25.40.10:FF:000333">
    <property type="entry name" value="Pentatricopeptide repeat-containing protein"/>
    <property type="match status" value="1"/>
</dbReference>
<dbReference type="FunFam" id="1.25.40.10:FF:000436">
    <property type="entry name" value="Pentatricopeptide repeat-containing protein At5g39350 family"/>
    <property type="match status" value="1"/>
</dbReference>
<sequence length="680" mass="76194">MCYLYFNLKSNVKWLQHHQIITCLLKNCSNIEKLNQIHAQMIRTGQIQDTFLVSRIIAFFTLPSTHFNIGHARRVFDQIQLPNLFIWNSMIRGYTHSFASTDALLLFKQMLFRGYFPDNFTYPILSKACGQIRALKPGKLIHGQIVKCGFESDMCIISGVMSFYASSERIETARKVFDEMPERDVVAWTTIISGYAQLNCTEESFLLFDQMKREGVKPNKVTIMTLLSACGNLQALERGQWLHSYVLENKMESDTIIGNALASMYAKCGSMFQALKVLEKIPARNTVSWNVLIGGFVQNGLHSEALRLFQEMESSSIRPNKITVVSVLSACAQLGDLEQGKLLHAYVQEDRINYDVFVGNSLINMYAKCGNLEGARGVFHEMPERDIFSWTALITGYVQGNQFKKALALFQEMQVSGVEPNEVTLVSLLSACAQLGALDQGKLIHAYLKEHNVKHDMCLENALVDMYAKCGCIESAMQIFHGMTRKDIFSWNAMIGGLAMHGFGKDAIDLFTQMQRVGESLPDGATFTAVLCACTHSGMVNEGYGYFNSMSSLYGITPSIKHYGCVVDLLSRAGLLEEASDFIEKMPIEPNPVIWGSLLSACHVHRKVKLGERIAQEIFKLAPDDKSVYVLLSNIYADVGRWDDVRRVRALMDKRGMEKPCGCSSIEVNGPHTSAEGVYL</sequence>
<organism evidence="4 5">
    <name type="scientific">Tetracentron sinense</name>
    <name type="common">Spur-leaf</name>
    <dbReference type="NCBI Taxonomy" id="13715"/>
    <lineage>
        <taxon>Eukaryota</taxon>
        <taxon>Viridiplantae</taxon>
        <taxon>Streptophyta</taxon>
        <taxon>Embryophyta</taxon>
        <taxon>Tracheophyta</taxon>
        <taxon>Spermatophyta</taxon>
        <taxon>Magnoliopsida</taxon>
        <taxon>Trochodendrales</taxon>
        <taxon>Trochodendraceae</taxon>
        <taxon>Tetracentron</taxon>
    </lineage>
</organism>
<dbReference type="InterPro" id="IPR046848">
    <property type="entry name" value="E_motif"/>
</dbReference>
<dbReference type="FunFam" id="1.25.40.10:FF:000090">
    <property type="entry name" value="Pentatricopeptide repeat-containing protein, chloroplastic"/>
    <property type="match status" value="1"/>
</dbReference>
<comment type="caution">
    <text evidence="4">The sequence shown here is derived from an EMBL/GenBank/DDBJ whole genome shotgun (WGS) entry which is preliminary data.</text>
</comment>
<evidence type="ECO:0000313" key="5">
    <source>
        <dbReference type="Proteomes" id="UP000655225"/>
    </source>
</evidence>
<dbReference type="NCBIfam" id="TIGR00756">
    <property type="entry name" value="PPR"/>
    <property type="match status" value="9"/>
</dbReference>
<evidence type="ECO:0000256" key="2">
    <source>
        <dbReference type="ARBA" id="ARBA00022737"/>
    </source>
</evidence>
<keyword evidence="2" id="KW-0677">Repeat</keyword>
<dbReference type="PROSITE" id="PS51375">
    <property type="entry name" value="PPR"/>
    <property type="match status" value="6"/>
</dbReference>
<dbReference type="Proteomes" id="UP000655225">
    <property type="component" value="Unassembled WGS sequence"/>
</dbReference>
<feature type="repeat" description="PPR" evidence="3">
    <location>
        <begin position="285"/>
        <end position="319"/>
    </location>
</feature>
<accession>A0A835DKK0</accession>
<dbReference type="AlphaFoldDB" id="A0A835DKK0"/>
<name>A0A835DKK0_TETSI</name>
<reference evidence="4 5" key="1">
    <citation type="submission" date="2020-04" db="EMBL/GenBank/DDBJ databases">
        <title>Plant Genome Project.</title>
        <authorList>
            <person name="Zhang R.-G."/>
        </authorList>
    </citation>
    <scope>NUCLEOTIDE SEQUENCE [LARGE SCALE GENOMIC DNA]</scope>
    <source>
        <strain evidence="4">YNK0</strain>
        <tissue evidence="4">Leaf</tissue>
    </source>
</reference>
<proteinExistence type="inferred from homology"/>
<dbReference type="Pfam" id="PF01535">
    <property type="entry name" value="PPR"/>
    <property type="match status" value="5"/>
</dbReference>
<evidence type="ECO:0000256" key="1">
    <source>
        <dbReference type="ARBA" id="ARBA00006643"/>
    </source>
</evidence>
<feature type="repeat" description="PPR" evidence="3">
    <location>
        <begin position="386"/>
        <end position="420"/>
    </location>
</feature>
<dbReference type="OMA" id="GICCDNI"/>
<feature type="repeat" description="PPR" evidence="3">
    <location>
        <begin position="184"/>
        <end position="218"/>
    </location>
</feature>
<gene>
    <name evidence="4" type="ORF">HHK36_006114</name>
</gene>